<comment type="caution">
    <text evidence="3">The sequence shown here is derived from an EMBL/GenBank/DDBJ whole genome shotgun (WGS) entry which is preliminary data.</text>
</comment>
<evidence type="ECO:0000313" key="3">
    <source>
        <dbReference type="EMBL" id="CAB3992279.1"/>
    </source>
</evidence>
<gene>
    <name evidence="3" type="ORF">PACLA_8A025029</name>
</gene>
<organism evidence="3 4">
    <name type="scientific">Paramuricea clavata</name>
    <name type="common">Red gorgonian</name>
    <name type="synonym">Violescent sea-whip</name>
    <dbReference type="NCBI Taxonomy" id="317549"/>
    <lineage>
        <taxon>Eukaryota</taxon>
        <taxon>Metazoa</taxon>
        <taxon>Cnidaria</taxon>
        <taxon>Anthozoa</taxon>
        <taxon>Octocorallia</taxon>
        <taxon>Malacalcyonacea</taxon>
        <taxon>Plexauridae</taxon>
        <taxon>Paramuricea</taxon>
    </lineage>
</organism>
<dbReference type="InterPro" id="IPR005135">
    <property type="entry name" value="Endo/exonuclease/phosphatase"/>
</dbReference>
<evidence type="ECO:0000259" key="2">
    <source>
        <dbReference type="Pfam" id="PF03372"/>
    </source>
</evidence>
<dbReference type="PANTHER" id="PTHR47510:SF3">
    <property type="entry name" value="ENDO_EXONUCLEASE_PHOSPHATASE DOMAIN-CONTAINING PROTEIN"/>
    <property type="match status" value="1"/>
</dbReference>
<dbReference type="InterPro" id="IPR036691">
    <property type="entry name" value="Endo/exonu/phosph_ase_sf"/>
</dbReference>
<dbReference type="Gene3D" id="3.60.10.10">
    <property type="entry name" value="Endonuclease/exonuclease/phosphatase"/>
    <property type="match status" value="1"/>
</dbReference>
<dbReference type="OrthoDB" id="10037236at2759"/>
<sequence length="661" mass="75749">MYKALFPAQPSTTTKSERLVELPRICSWDDKKKNLAIPVRVTQRQNYNHCNSNNTSNINSKRRSNLVPINLTSTRKVPSREKEKIRKDRSADKRGGGVCTYIKSSIDFTTIDELNDSPFESLWVYLRPNRLPRGFSCLIIGIIYHPPQDDDATFTDHLISSLDAALNKYPNAGIILVGDFNRLNYRYISNHFNLRQTVKNPTRGAAILDLIFTNLFHHYSTPQILPGIGLSDHNSLLIRPLRRTHKTKVESIFRRNVKPSMKSCFGRWLASTDWSFLETLSNCTEKLAAFQSLLNFAIEIFFPLRKIKQHPTDRPWITPEVKSLIQQRQQAMSKDPPVYKKLRNKVNRLNNSLRSSFFANKVKNCDNVASWWKSIKQLGGLPKKLPVSSVFVSGKEFHSTELATKINESFLCITNSLPPLNSQLENVETDPAVVNEIISKYHISPEDVFTKLSNLKRTKASGPDNLPSWVLNEFAMELSSPVAEIFNASIQERVVPVSWKVADVIPIRKTDNVKEIENDLRPISLTPILSKTLEHFVAEWIMSQIRHLVDRKQFGSLAGLSTTHALLSFFHHLYGTTDQSDQCVRVLLLDFSKAFDKIDHHILIKKMEEMAIDPVLIAWVKQFLTGRKQRVKIVSHTYSQDKKQWLCDLRLLPQIKFGHSL</sequence>
<dbReference type="EMBL" id="CACRXK020002015">
    <property type="protein sequence ID" value="CAB3992279.1"/>
    <property type="molecule type" value="Genomic_DNA"/>
</dbReference>
<feature type="domain" description="Endonuclease/exonuclease/phosphatase" evidence="2">
    <location>
        <begin position="89"/>
        <end position="233"/>
    </location>
</feature>
<dbReference type="SUPFAM" id="SSF56219">
    <property type="entry name" value="DNase I-like"/>
    <property type="match status" value="1"/>
</dbReference>
<dbReference type="InterPro" id="IPR043502">
    <property type="entry name" value="DNA/RNA_pol_sf"/>
</dbReference>
<keyword evidence="4" id="KW-1185">Reference proteome</keyword>
<reference evidence="3" key="1">
    <citation type="submission" date="2020-04" db="EMBL/GenBank/DDBJ databases">
        <authorList>
            <person name="Alioto T."/>
            <person name="Alioto T."/>
            <person name="Gomez Garrido J."/>
        </authorList>
    </citation>
    <scope>NUCLEOTIDE SEQUENCE</scope>
    <source>
        <strain evidence="3">A484AB</strain>
    </source>
</reference>
<protein>
    <submittedName>
        <fullName evidence="3">Uncharacterized protein</fullName>
    </submittedName>
</protein>
<dbReference type="Proteomes" id="UP001152795">
    <property type="component" value="Unassembled WGS sequence"/>
</dbReference>
<dbReference type="SUPFAM" id="SSF56672">
    <property type="entry name" value="DNA/RNA polymerases"/>
    <property type="match status" value="1"/>
</dbReference>
<dbReference type="Pfam" id="PF03372">
    <property type="entry name" value="Exo_endo_phos"/>
    <property type="match status" value="1"/>
</dbReference>
<evidence type="ECO:0000259" key="1">
    <source>
        <dbReference type="Pfam" id="PF00078"/>
    </source>
</evidence>
<dbReference type="PANTHER" id="PTHR47510">
    <property type="entry name" value="REVERSE TRANSCRIPTASE DOMAIN-CONTAINING PROTEIN"/>
    <property type="match status" value="1"/>
</dbReference>
<name>A0A7D9HW45_PARCT</name>
<accession>A0A7D9HW45</accession>
<dbReference type="Pfam" id="PF00078">
    <property type="entry name" value="RVT_1"/>
    <property type="match status" value="1"/>
</dbReference>
<evidence type="ECO:0000313" key="4">
    <source>
        <dbReference type="Proteomes" id="UP001152795"/>
    </source>
</evidence>
<proteinExistence type="predicted"/>
<dbReference type="InterPro" id="IPR000477">
    <property type="entry name" value="RT_dom"/>
</dbReference>
<feature type="domain" description="Reverse transcriptase" evidence="1">
    <location>
        <begin position="508"/>
        <end position="633"/>
    </location>
</feature>
<dbReference type="AlphaFoldDB" id="A0A7D9HW45"/>